<proteinExistence type="inferred from homology"/>
<feature type="transmembrane region" description="Helical" evidence="10">
    <location>
        <begin position="106"/>
        <end position="127"/>
    </location>
</feature>
<evidence type="ECO:0000256" key="10">
    <source>
        <dbReference type="SAM" id="Phobius"/>
    </source>
</evidence>
<name>A0A255ZDG8_9FLAO</name>
<keyword evidence="7 10" id="KW-0812">Transmembrane</keyword>
<feature type="transmembrane region" description="Helical" evidence="10">
    <location>
        <begin position="68"/>
        <end position="85"/>
    </location>
</feature>
<evidence type="ECO:0000256" key="2">
    <source>
        <dbReference type="ARBA" id="ARBA00004651"/>
    </source>
</evidence>
<evidence type="ECO:0000256" key="3">
    <source>
        <dbReference type="ARBA" id="ARBA00006669"/>
    </source>
</evidence>
<keyword evidence="9 10" id="KW-0472">Membrane</keyword>
<evidence type="ECO:0000313" key="12">
    <source>
        <dbReference type="Proteomes" id="UP000216605"/>
    </source>
</evidence>
<evidence type="ECO:0000256" key="5">
    <source>
        <dbReference type="ARBA" id="ARBA00022448"/>
    </source>
</evidence>
<feature type="transmembrane region" description="Helical" evidence="10">
    <location>
        <begin position="12"/>
        <end position="35"/>
    </location>
</feature>
<dbReference type="AlphaFoldDB" id="A0A255ZDG8"/>
<comment type="similarity">
    <text evidence="3">Belongs to the nicotinamide ribonucleoside (NR) uptake permease (TC 4.B.1) family.</text>
</comment>
<keyword evidence="12" id="KW-1185">Reference proteome</keyword>
<evidence type="ECO:0000256" key="4">
    <source>
        <dbReference type="ARBA" id="ARBA00017522"/>
    </source>
</evidence>
<keyword evidence="6" id="KW-1003">Cell membrane</keyword>
<comment type="subcellular location">
    <subcellularLocation>
        <location evidence="2">Cell membrane</location>
        <topology evidence="2">Multi-pass membrane protein</topology>
    </subcellularLocation>
</comment>
<keyword evidence="8 10" id="KW-1133">Transmembrane helix</keyword>
<feature type="transmembrane region" description="Helical" evidence="10">
    <location>
        <begin position="160"/>
        <end position="177"/>
    </location>
</feature>
<feature type="transmembrane region" description="Helical" evidence="10">
    <location>
        <begin position="42"/>
        <end position="62"/>
    </location>
</feature>
<evidence type="ECO:0000256" key="7">
    <source>
        <dbReference type="ARBA" id="ARBA00022692"/>
    </source>
</evidence>
<reference evidence="11 12" key="1">
    <citation type="submission" date="2017-07" db="EMBL/GenBank/DDBJ databases">
        <title>Flavobacterium cyanobacteriorum sp. nov., isolated from cyanobacterial aggregates in a eutrophic lake.</title>
        <authorList>
            <person name="Cai H."/>
        </authorList>
    </citation>
    <scope>NUCLEOTIDE SEQUENCE [LARGE SCALE GENOMIC DNA]</scope>
    <source>
        <strain evidence="11 12">TH021</strain>
    </source>
</reference>
<feature type="transmembrane region" description="Helical" evidence="10">
    <location>
        <begin position="183"/>
        <end position="200"/>
    </location>
</feature>
<dbReference type="PANTHER" id="PTHR36122">
    <property type="entry name" value="NICOTINAMIDE RIBOSIDE TRANSPORTER PNUC"/>
    <property type="match status" value="1"/>
</dbReference>
<dbReference type="PANTHER" id="PTHR36122:SF2">
    <property type="entry name" value="NICOTINAMIDE RIBOSIDE TRANSPORTER PNUC"/>
    <property type="match status" value="1"/>
</dbReference>
<organism evidence="11 12">
    <name type="scientific">Flavobacterium cyanobacteriorum</name>
    <dbReference type="NCBI Taxonomy" id="2022802"/>
    <lineage>
        <taxon>Bacteria</taxon>
        <taxon>Pseudomonadati</taxon>
        <taxon>Bacteroidota</taxon>
        <taxon>Flavobacteriia</taxon>
        <taxon>Flavobacteriales</taxon>
        <taxon>Flavobacteriaceae</taxon>
        <taxon>Flavobacterium</taxon>
    </lineage>
</organism>
<evidence type="ECO:0000313" key="11">
    <source>
        <dbReference type="EMBL" id="OYQ38640.1"/>
    </source>
</evidence>
<keyword evidence="5" id="KW-0813">Transport</keyword>
<dbReference type="NCBIfam" id="TIGR01528">
    <property type="entry name" value="NMN_trans_PnuC"/>
    <property type="match status" value="1"/>
</dbReference>
<dbReference type="RefSeq" id="WP_094413127.1">
    <property type="nucleotide sequence ID" value="NZ_NOXV01000211.1"/>
</dbReference>
<sequence>MTAFTDFLFSQFSGYTPLLVVIEVTAILFGLLSVIFSARNNILVYPAGLVSTGLYIYLMYRADLYGDLIINGYYFYMSIYGWLLWSRRDRQDNSRLKITTVTIKDNIKSGVIFTVSVIFVSGVYIFFDMFSFWWAYVDTFITGLFFIGMWLLAKRKIENWAYLIAGDIIAIPLFFYKGLIFTGFYYIVLTSIAFYGYNVWKRILRSEKQIHSA</sequence>
<protein>
    <recommendedName>
        <fullName evidence="4">Nicotinamide riboside transporter PnuC</fullName>
    </recommendedName>
</protein>
<dbReference type="OrthoDB" id="9791248at2"/>
<dbReference type="GO" id="GO:0005886">
    <property type="term" value="C:plasma membrane"/>
    <property type="evidence" value="ECO:0007669"/>
    <property type="project" value="UniProtKB-SubCell"/>
</dbReference>
<dbReference type="EMBL" id="NOXV01000211">
    <property type="protein sequence ID" value="OYQ38640.1"/>
    <property type="molecule type" value="Genomic_DNA"/>
</dbReference>
<feature type="transmembrane region" description="Helical" evidence="10">
    <location>
        <begin position="133"/>
        <end position="153"/>
    </location>
</feature>
<evidence type="ECO:0000256" key="6">
    <source>
        <dbReference type="ARBA" id="ARBA00022475"/>
    </source>
</evidence>
<dbReference type="Pfam" id="PF04973">
    <property type="entry name" value="NMN_transporter"/>
    <property type="match status" value="1"/>
</dbReference>
<evidence type="ECO:0000256" key="9">
    <source>
        <dbReference type="ARBA" id="ARBA00023136"/>
    </source>
</evidence>
<evidence type="ECO:0000256" key="1">
    <source>
        <dbReference type="ARBA" id="ARBA00002672"/>
    </source>
</evidence>
<dbReference type="Proteomes" id="UP000216605">
    <property type="component" value="Unassembled WGS sequence"/>
</dbReference>
<dbReference type="GO" id="GO:0034257">
    <property type="term" value="F:nicotinamide riboside transmembrane transporter activity"/>
    <property type="evidence" value="ECO:0007669"/>
    <property type="project" value="InterPro"/>
</dbReference>
<comment type="caution">
    <text evidence="11">The sequence shown here is derived from an EMBL/GenBank/DDBJ whole genome shotgun (WGS) entry which is preliminary data.</text>
</comment>
<gene>
    <name evidence="11" type="ORF">CHU92_04740</name>
</gene>
<dbReference type="InterPro" id="IPR006419">
    <property type="entry name" value="NMN_transpt_PnuC"/>
</dbReference>
<evidence type="ECO:0000256" key="8">
    <source>
        <dbReference type="ARBA" id="ARBA00022989"/>
    </source>
</evidence>
<accession>A0A255ZDG8</accession>
<comment type="function">
    <text evidence="1">Required for nicotinamide riboside transport across the inner membrane.</text>
</comment>